<dbReference type="InterPro" id="IPR024607">
    <property type="entry name" value="Sulfatase_CS"/>
</dbReference>
<dbReference type="Gene3D" id="3.40.720.10">
    <property type="entry name" value="Alkaline Phosphatase, subunit A"/>
    <property type="match status" value="1"/>
</dbReference>
<evidence type="ECO:0000313" key="8">
    <source>
        <dbReference type="Proteomes" id="UP000315003"/>
    </source>
</evidence>
<dbReference type="Proteomes" id="UP000315003">
    <property type="component" value="Chromosome"/>
</dbReference>
<evidence type="ECO:0000256" key="1">
    <source>
        <dbReference type="ARBA" id="ARBA00008779"/>
    </source>
</evidence>
<sequence length="501" mass="57295" precursor="true">MRLRFPALFCMFLALALQAAKTTHAEERPNVIVVLCDDIRWNALSCAGHPHLKTPHIDSLASEGLYFENMFCTTSLCSPSRATILSGLYAHAHGVTNNFTDYPAQLDSFPRRLQQAGYETAYIGKWHMGEKSDEPRPGFDYFVTHKGQGKYFDTEFNFNGNGRRVVPGYYTTVVTDMSLDWMKEQGKKSDKPFMLMIGQKAPHSFYFPEPKYQHVFDDVEVNYPHSAFHLEDKPEWITKRLKTWHGIYGPIFDWRKEFPDDRASSVVDFARMVRAYWGTILSVDDSMGRLIAYLKETDQYDTTMIVFLGDNGLLEGEHGMVDKRTAHEASLRVPMIIRYPKWTNKSGPQRVAQQVLTTDVAPTILDAAGAEPMSGIHGSSIKPIVGNPNAKWRTEWLYHYNYEKQFPYTPNVRSVRGDRFKYIRYPHGDGSADKHMAELYDLQNDPSESTNLINNPDFKQTVVEMQKRYVNALKRVGLTEATDKMPLDQGIGTALPDKDIR</sequence>
<dbReference type="EC" id="3.1.6.1" evidence="7"/>
<dbReference type="GO" id="GO:0004065">
    <property type="term" value="F:arylsulfatase activity"/>
    <property type="evidence" value="ECO:0007669"/>
    <property type="project" value="UniProtKB-EC"/>
</dbReference>
<evidence type="ECO:0000313" key="7">
    <source>
        <dbReference type="EMBL" id="QDT59965.1"/>
    </source>
</evidence>
<reference evidence="7 8" key="1">
    <citation type="submission" date="2019-02" db="EMBL/GenBank/DDBJ databases">
        <title>Deep-cultivation of Planctomycetes and their phenomic and genomic characterization uncovers novel biology.</title>
        <authorList>
            <person name="Wiegand S."/>
            <person name="Jogler M."/>
            <person name="Boedeker C."/>
            <person name="Pinto D."/>
            <person name="Vollmers J."/>
            <person name="Rivas-Marin E."/>
            <person name="Kohn T."/>
            <person name="Peeters S.H."/>
            <person name="Heuer A."/>
            <person name="Rast P."/>
            <person name="Oberbeckmann S."/>
            <person name="Bunk B."/>
            <person name="Jeske O."/>
            <person name="Meyerdierks A."/>
            <person name="Storesund J.E."/>
            <person name="Kallscheuer N."/>
            <person name="Luecker S."/>
            <person name="Lage O.M."/>
            <person name="Pohl T."/>
            <person name="Merkel B.J."/>
            <person name="Hornburger P."/>
            <person name="Mueller R.-W."/>
            <person name="Bruemmer F."/>
            <person name="Labrenz M."/>
            <person name="Spormann A.M."/>
            <person name="Op den Camp H."/>
            <person name="Overmann J."/>
            <person name="Amann R."/>
            <person name="Jetten M.S.M."/>
            <person name="Mascher T."/>
            <person name="Medema M.H."/>
            <person name="Devos D.P."/>
            <person name="Kaster A.-K."/>
            <person name="Ovreas L."/>
            <person name="Rohde M."/>
            <person name="Galperin M.Y."/>
            <person name="Jogler C."/>
        </authorList>
    </citation>
    <scope>NUCLEOTIDE SEQUENCE [LARGE SCALE GENOMIC DNA]</scope>
    <source>
        <strain evidence="7 8">SV_7m_r</strain>
    </source>
</reference>
<organism evidence="7 8">
    <name type="scientific">Stieleria bergensis</name>
    <dbReference type="NCBI Taxonomy" id="2528025"/>
    <lineage>
        <taxon>Bacteria</taxon>
        <taxon>Pseudomonadati</taxon>
        <taxon>Planctomycetota</taxon>
        <taxon>Planctomycetia</taxon>
        <taxon>Pirellulales</taxon>
        <taxon>Pirellulaceae</taxon>
        <taxon>Stieleria</taxon>
    </lineage>
</organism>
<keyword evidence="8" id="KW-1185">Reference proteome</keyword>
<protein>
    <submittedName>
        <fullName evidence="7">Arylsulfatase</fullName>
        <ecNumber evidence="7">3.1.6.1</ecNumber>
    </submittedName>
</protein>
<dbReference type="InterPro" id="IPR017850">
    <property type="entry name" value="Alkaline_phosphatase_core_sf"/>
</dbReference>
<dbReference type="CDD" id="cd16031">
    <property type="entry name" value="G6S_like"/>
    <property type="match status" value="1"/>
</dbReference>
<accession>A0A517SV02</accession>
<evidence type="ECO:0000256" key="5">
    <source>
        <dbReference type="SAM" id="SignalP"/>
    </source>
</evidence>
<proteinExistence type="inferred from homology"/>
<dbReference type="InterPro" id="IPR000917">
    <property type="entry name" value="Sulfatase_N"/>
</dbReference>
<evidence type="ECO:0000256" key="4">
    <source>
        <dbReference type="ARBA" id="ARBA00023180"/>
    </source>
</evidence>
<keyword evidence="4" id="KW-0325">Glycoprotein</keyword>
<dbReference type="Pfam" id="PF00884">
    <property type="entry name" value="Sulfatase"/>
    <property type="match status" value="1"/>
</dbReference>
<comment type="similarity">
    <text evidence="1">Belongs to the sulfatase family.</text>
</comment>
<feature type="signal peptide" evidence="5">
    <location>
        <begin position="1"/>
        <end position="25"/>
    </location>
</feature>
<evidence type="ECO:0000259" key="6">
    <source>
        <dbReference type="Pfam" id="PF00884"/>
    </source>
</evidence>
<dbReference type="EMBL" id="CP036272">
    <property type="protein sequence ID" value="QDT59965.1"/>
    <property type="molecule type" value="Genomic_DNA"/>
</dbReference>
<name>A0A517SV02_9BACT</name>
<dbReference type="RefSeq" id="WP_419188416.1">
    <property type="nucleotide sequence ID" value="NZ_CP036272.1"/>
</dbReference>
<dbReference type="PROSITE" id="PS00149">
    <property type="entry name" value="SULFATASE_2"/>
    <property type="match status" value="1"/>
</dbReference>
<evidence type="ECO:0000256" key="2">
    <source>
        <dbReference type="ARBA" id="ARBA00022729"/>
    </source>
</evidence>
<gene>
    <name evidence="7" type="ORF">SV7mr_24790</name>
</gene>
<dbReference type="AlphaFoldDB" id="A0A517SV02"/>
<keyword evidence="2 5" id="KW-0732">Signal</keyword>
<keyword evidence="3 7" id="KW-0378">Hydrolase</keyword>
<dbReference type="PANTHER" id="PTHR43108">
    <property type="entry name" value="N-ACETYLGLUCOSAMINE-6-SULFATASE FAMILY MEMBER"/>
    <property type="match status" value="1"/>
</dbReference>
<evidence type="ECO:0000256" key="3">
    <source>
        <dbReference type="ARBA" id="ARBA00022801"/>
    </source>
</evidence>
<dbReference type="SUPFAM" id="SSF53649">
    <property type="entry name" value="Alkaline phosphatase-like"/>
    <property type="match status" value="1"/>
</dbReference>
<feature type="domain" description="Sulfatase N-terminal" evidence="6">
    <location>
        <begin position="29"/>
        <end position="370"/>
    </location>
</feature>
<dbReference type="PANTHER" id="PTHR43108:SF6">
    <property type="entry name" value="N-SULPHOGLUCOSAMINE SULPHOHYDROLASE"/>
    <property type="match status" value="1"/>
</dbReference>
<feature type="chain" id="PRO_5021902729" evidence="5">
    <location>
        <begin position="26"/>
        <end position="501"/>
    </location>
</feature>